<comment type="caution">
    <text evidence="2">The sequence shown here is derived from an EMBL/GenBank/DDBJ whole genome shotgun (WGS) entry which is preliminary data.</text>
</comment>
<accession>A0A443JGA7</accession>
<evidence type="ECO:0000259" key="1">
    <source>
        <dbReference type="Pfam" id="PF10074"/>
    </source>
</evidence>
<evidence type="ECO:0000313" key="2">
    <source>
        <dbReference type="EMBL" id="RWR19599.1"/>
    </source>
</evidence>
<proteinExistence type="predicted"/>
<gene>
    <name evidence="2" type="ORF">D2T30_13300</name>
</gene>
<dbReference type="EMBL" id="SAUZ01000015">
    <property type="protein sequence ID" value="RWR19599.1"/>
    <property type="molecule type" value="Genomic_DNA"/>
</dbReference>
<dbReference type="Proteomes" id="UP000284476">
    <property type="component" value="Unassembled WGS sequence"/>
</dbReference>
<name>A0A443JGA7_9RHOB</name>
<dbReference type="AlphaFoldDB" id="A0A443JGA7"/>
<feature type="domain" description="T6SS Transcription factor RovC-like DNA binding" evidence="1">
    <location>
        <begin position="113"/>
        <end position="216"/>
    </location>
</feature>
<dbReference type="InterPro" id="IPR018754">
    <property type="entry name" value="RovC-like_DNA-bd"/>
</dbReference>
<organism evidence="2 3">
    <name type="scientific">Paenirhodobacter populi</name>
    <dbReference type="NCBI Taxonomy" id="2306993"/>
    <lineage>
        <taxon>Bacteria</taxon>
        <taxon>Pseudomonadati</taxon>
        <taxon>Pseudomonadota</taxon>
        <taxon>Alphaproteobacteria</taxon>
        <taxon>Rhodobacterales</taxon>
        <taxon>Rhodobacter group</taxon>
        <taxon>Paenirhodobacter</taxon>
    </lineage>
</organism>
<sequence length="226" mass="25580">MSAPSSGKRSRAWIGWTLSPADGVYDFPRDPNIPPGRDPPFWSPDLFPEALLLALSQWGGGEAAAPVTLTQLIGLELRRVGTEWHGLWSPGGPRHQFWLTEAPPGAAADFVVILPLDALFELRAHAARRIWRALNGRNPDPVFHDMPPRLREFHTLSVRALDARQHGESYRTIAEVLLGFRGDKTDWENDPCRNRVRRLVAHADQMMRGGYRALLHYPIRLHAQRR</sequence>
<protein>
    <submittedName>
        <fullName evidence="2">DUF2285 domain-containing protein</fullName>
    </submittedName>
</protein>
<evidence type="ECO:0000313" key="3">
    <source>
        <dbReference type="Proteomes" id="UP000284476"/>
    </source>
</evidence>
<dbReference type="Pfam" id="PF10074">
    <property type="entry name" value="RovC_DNA-bd"/>
    <property type="match status" value="1"/>
</dbReference>
<reference evidence="2 3" key="1">
    <citation type="submission" date="2019-01" db="EMBL/GenBank/DDBJ databases">
        <title>Sinorhodobacter populi sp. nov. isolated from the symptomatic bark tissue of Populus euramericana canker.</title>
        <authorList>
            <person name="Xu G."/>
        </authorList>
    </citation>
    <scope>NUCLEOTIDE SEQUENCE [LARGE SCALE GENOMIC DNA]</scope>
    <source>
        <strain evidence="2 3">SK2B-1</strain>
    </source>
</reference>
<reference evidence="2 3" key="2">
    <citation type="submission" date="2019-01" db="EMBL/GenBank/DDBJ databases">
        <authorList>
            <person name="Li Y."/>
        </authorList>
    </citation>
    <scope>NUCLEOTIDE SEQUENCE [LARGE SCALE GENOMIC DNA]</scope>
    <source>
        <strain evidence="2 3">SK2B-1</strain>
    </source>
</reference>